<dbReference type="Gene3D" id="1.20.120.1780">
    <property type="entry name" value="UbiA prenyltransferase"/>
    <property type="match status" value="1"/>
</dbReference>
<keyword evidence="2" id="KW-1003">Cell membrane</keyword>
<comment type="subcellular location">
    <subcellularLocation>
        <location evidence="1">Membrane</location>
        <topology evidence="1">Multi-pass membrane protein</topology>
    </subcellularLocation>
</comment>
<dbReference type="Gene3D" id="1.10.357.140">
    <property type="entry name" value="UbiA prenyltransferase"/>
    <property type="match status" value="1"/>
</dbReference>
<dbReference type="InterPro" id="IPR050475">
    <property type="entry name" value="Prenyltransferase_related"/>
</dbReference>
<keyword evidence="3 6" id="KW-0812">Transmembrane</keyword>
<feature type="transmembrane region" description="Helical" evidence="6">
    <location>
        <begin position="85"/>
        <end position="105"/>
    </location>
</feature>
<evidence type="ECO:0000256" key="4">
    <source>
        <dbReference type="ARBA" id="ARBA00022989"/>
    </source>
</evidence>
<feature type="transmembrane region" description="Helical" evidence="6">
    <location>
        <begin position="223"/>
        <end position="240"/>
    </location>
</feature>
<dbReference type="PANTHER" id="PTHR42723">
    <property type="entry name" value="CHLOROPHYLL SYNTHASE"/>
    <property type="match status" value="1"/>
</dbReference>
<feature type="transmembrane region" description="Helical" evidence="6">
    <location>
        <begin position="39"/>
        <end position="58"/>
    </location>
</feature>
<evidence type="ECO:0000256" key="2">
    <source>
        <dbReference type="ARBA" id="ARBA00022475"/>
    </source>
</evidence>
<evidence type="ECO:0000256" key="6">
    <source>
        <dbReference type="SAM" id="Phobius"/>
    </source>
</evidence>
<sequence>MKYLNLIRYKNLAIVALMQAVFHFVFIKNQTDYVALSNLQFVVLILATLCIAAGGYIINDIEDQQTDAINKPYKKYVGTSISENIAFYLYVSFTIVGVALGYYLANLIGKNSFVGFFIITSMLLYLYATWLKGIPVIGNLLVAFLLALSVLIIGFFDILPATYSGNYQQQRYLFSVIIDFAVFAFIINFIREVLKDIEDVNGDYNAGIKTLPVILGISRTAKILAFVTGLAILILLYYVLLNFSAVPLVLAYALLFLLAPFIYFFIKLNQAKKTSDFSTLSRVLKLIMLFGILALVVIQLNFHFNAQ</sequence>
<proteinExistence type="predicted"/>
<dbReference type="Pfam" id="PF01040">
    <property type="entry name" value="UbiA"/>
    <property type="match status" value="1"/>
</dbReference>
<feature type="transmembrane region" description="Helical" evidence="6">
    <location>
        <begin position="140"/>
        <end position="160"/>
    </location>
</feature>
<feature type="transmembrane region" description="Helical" evidence="6">
    <location>
        <begin position="246"/>
        <end position="266"/>
    </location>
</feature>
<evidence type="ECO:0000256" key="1">
    <source>
        <dbReference type="ARBA" id="ARBA00004141"/>
    </source>
</evidence>
<organism evidence="7 8">
    <name type="scientific">Flavobacterium agricola</name>
    <dbReference type="NCBI Taxonomy" id="2870839"/>
    <lineage>
        <taxon>Bacteria</taxon>
        <taxon>Pseudomonadati</taxon>
        <taxon>Bacteroidota</taxon>
        <taxon>Flavobacteriia</taxon>
        <taxon>Flavobacteriales</taxon>
        <taxon>Flavobacteriaceae</taxon>
        <taxon>Flavobacterium</taxon>
    </lineage>
</organism>
<dbReference type="EMBL" id="CP081495">
    <property type="protein sequence ID" value="UYW02191.1"/>
    <property type="molecule type" value="Genomic_DNA"/>
</dbReference>
<accession>A0ABY6M184</accession>
<dbReference type="InterPro" id="IPR044878">
    <property type="entry name" value="UbiA_sf"/>
</dbReference>
<evidence type="ECO:0000313" key="8">
    <source>
        <dbReference type="Proteomes" id="UP001163328"/>
    </source>
</evidence>
<dbReference type="CDD" id="cd13961">
    <property type="entry name" value="PT_UbiA_DGGGPS"/>
    <property type="match status" value="1"/>
</dbReference>
<evidence type="ECO:0000313" key="7">
    <source>
        <dbReference type="EMBL" id="UYW02191.1"/>
    </source>
</evidence>
<feature type="transmembrane region" description="Helical" evidence="6">
    <location>
        <begin position="172"/>
        <end position="190"/>
    </location>
</feature>
<keyword evidence="8" id="KW-1185">Reference proteome</keyword>
<feature type="transmembrane region" description="Helical" evidence="6">
    <location>
        <begin position="12"/>
        <end position="27"/>
    </location>
</feature>
<keyword evidence="5 6" id="KW-0472">Membrane</keyword>
<feature type="transmembrane region" description="Helical" evidence="6">
    <location>
        <begin position="111"/>
        <end position="128"/>
    </location>
</feature>
<dbReference type="PANTHER" id="PTHR42723:SF1">
    <property type="entry name" value="CHLOROPHYLL SYNTHASE, CHLOROPLASTIC"/>
    <property type="match status" value="1"/>
</dbReference>
<name>A0ABY6M184_9FLAO</name>
<protein>
    <submittedName>
        <fullName evidence="7">Geranylgeranylglycerol-phosphate geranylgeranyltransferase</fullName>
    </submittedName>
</protein>
<keyword evidence="4 6" id="KW-1133">Transmembrane helix</keyword>
<dbReference type="Proteomes" id="UP001163328">
    <property type="component" value="Chromosome"/>
</dbReference>
<dbReference type="RefSeq" id="WP_264434689.1">
    <property type="nucleotide sequence ID" value="NZ_CP081495.1"/>
</dbReference>
<gene>
    <name evidence="7" type="ORF">K5I29_04615</name>
</gene>
<evidence type="ECO:0000256" key="5">
    <source>
        <dbReference type="ARBA" id="ARBA00023136"/>
    </source>
</evidence>
<dbReference type="InterPro" id="IPR000537">
    <property type="entry name" value="UbiA_prenyltransferase"/>
</dbReference>
<evidence type="ECO:0000256" key="3">
    <source>
        <dbReference type="ARBA" id="ARBA00022692"/>
    </source>
</evidence>
<dbReference type="NCBIfam" id="NF009512">
    <property type="entry name" value="PRK12872.1-1"/>
    <property type="match status" value="1"/>
</dbReference>
<reference evidence="7" key="1">
    <citation type="submission" date="2021-08" db="EMBL/GenBank/DDBJ databases">
        <title>Flavobacterium sp. strain CC-SYL302.</title>
        <authorList>
            <person name="Lin S.-Y."/>
            <person name="Lee T.-H."/>
            <person name="Young C.-C."/>
        </authorList>
    </citation>
    <scope>NUCLEOTIDE SEQUENCE</scope>
    <source>
        <strain evidence="7">CC-SYL302</strain>
    </source>
</reference>
<feature type="transmembrane region" description="Helical" evidence="6">
    <location>
        <begin position="286"/>
        <end position="304"/>
    </location>
</feature>